<dbReference type="EMBL" id="OU503036">
    <property type="protein sequence ID" value="CAI9753830.1"/>
    <property type="molecule type" value="Genomic_DNA"/>
</dbReference>
<protein>
    <submittedName>
        <fullName evidence="1">Uncharacterized protein</fullName>
    </submittedName>
</protein>
<organism evidence="1 2">
    <name type="scientific">Fraxinus pennsylvanica</name>
    <dbReference type="NCBI Taxonomy" id="56036"/>
    <lineage>
        <taxon>Eukaryota</taxon>
        <taxon>Viridiplantae</taxon>
        <taxon>Streptophyta</taxon>
        <taxon>Embryophyta</taxon>
        <taxon>Tracheophyta</taxon>
        <taxon>Spermatophyta</taxon>
        <taxon>Magnoliopsida</taxon>
        <taxon>eudicotyledons</taxon>
        <taxon>Gunneridae</taxon>
        <taxon>Pentapetalae</taxon>
        <taxon>asterids</taxon>
        <taxon>lamiids</taxon>
        <taxon>Lamiales</taxon>
        <taxon>Oleaceae</taxon>
        <taxon>Oleeae</taxon>
        <taxon>Fraxinus</taxon>
    </lineage>
</organism>
<sequence>MKIAIYAMQELHWKRENVSGNGFSDLVQSWVFSCYKWPFGAVHYHQSRQAILWWPLGRPLSLRGDNWLWSRWIFHGIFWESMGVVCTKAARKASCSTRQ</sequence>
<keyword evidence="2" id="KW-1185">Reference proteome</keyword>
<name>A0AAD1YMW1_9LAMI</name>
<dbReference type="Proteomes" id="UP000834106">
    <property type="component" value="Chromosome 1"/>
</dbReference>
<accession>A0AAD1YMW1</accession>
<reference evidence="1" key="1">
    <citation type="submission" date="2023-05" db="EMBL/GenBank/DDBJ databases">
        <authorList>
            <person name="Huff M."/>
        </authorList>
    </citation>
    <scope>NUCLEOTIDE SEQUENCE</scope>
</reference>
<proteinExistence type="predicted"/>
<gene>
    <name evidence="1" type="ORF">FPE_LOCUS1261</name>
</gene>
<evidence type="ECO:0000313" key="1">
    <source>
        <dbReference type="EMBL" id="CAI9753830.1"/>
    </source>
</evidence>
<dbReference type="AlphaFoldDB" id="A0AAD1YMW1"/>
<evidence type="ECO:0000313" key="2">
    <source>
        <dbReference type="Proteomes" id="UP000834106"/>
    </source>
</evidence>